<evidence type="ECO:0000313" key="3">
    <source>
        <dbReference type="Proteomes" id="UP000694844"/>
    </source>
</evidence>
<keyword evidence="3" id="KW-1185">Reference proteome</keyword>
<dbReference type="RefSeq" id="XP_022310761.1">
    <property type="nucleotide sequence ID" value="XM_022455053.1"/>
</dbReference>
<name>A0A8B8C7G0_CRAVI</name>
<dbReference type="Proteomes" id="UP000694844">
    <property type="component" value="Chromosome 9"/>
</dbReference>
<sequence length="439" mass="49738">MAKKKWQIYLCVYFAMFYAGSYNKAFVRCVCLQNALSYFYSNTACKFSMEEFKSTFTGIHGGCLSNCSLISTGPTLERTKTYRIKTMMITFSQYLFKRLLKKPCESSYRAVSVSLRCEGNYIYELGQNDSCIEHDQCIPISKSQKFTCDIGLTNETNDLQESSMWRLKTCLPARGFNKTCIKSEQCQQINLNSTCNVDRGRCECQQGFIQTVDKCIKAPKLGESCDETDQCALTNKYSTCNKTLGVCQCPVGYLKIFNTCSQGRVLLKEICESYRLSGDNTQIDIKNICSSLSMNISNLLREPLKKDNPGVIVGVGLAGLFLGIVICGVVEFIITRRLKKMQYRQEKIDLQDVCKETRIERVQVSENVNSRSIVSKRTAVDPEENNIYNHLHENPGELYDQENTPEYDHCPPRPAVEDLYSHLASTTSGDYIGDYGEVN</sequence>
<dbReference type="OrthoDB" id="6610549at2759"/>
<evidence type="ECO:0000313" key="4">
    <source>
        <dbReference type="RefSeq" id="XP_022310761.1"/>
    </source>
</evidence>
<gene>
    <name evidence="4" type="primary">LOC111116066</name>
</gene>
<proteinExistence type="predicted"/>
<dbReference type="KEGG" id="cvn:111116066"/>
<organism evidence="3 4">
    <name type="scientific">Crassostrea virginica</name>
    <name type="common">Eastern oyster</name>
    <dbReference type="NCBI Taxonomy" id="6565"/>
    <lineage>
        <taxon>Eukaryota</taxon>
        <taxon>Metazoa</taxon>
        <taxon>Spiralia</taxon>
        <taxon>Lophotrochozoa</taxon>
        <taxon>Mollusca</taxon>
        <taxon>Bivalvia</taxon>
        <taxon>Autobranchia</taxon>
        <taxon>Pteriomorphia</taxon>
        <taxon>Ostreida</taxon>
        <taxon>Ostreoidea</taxon>
        <taxon>Ostreidae</taxon>
        <taxon>Crassostrea</taxon>
    </lineage>
</organism>
<keyword evidence="1" id="KW-0472">Membrane</keyword>
<dbReference type="Pfam" id="PF01683">
    <property type="entry name" value="EB"/>
    <property type="match status" value="1"/>
</dbReference>
<protein>
    <submittedName>
        <fullName evidence="4">Uncharacterized protein LOC111116066</fullName>
    </submittedName>
</protein>
<feature type="transmembrane region" description="Helical" evidence="1">
    <location>
        <begin position="311"/>
        <end position="334"/>
    </location>
</feature>
<keyword evidence="1" id="KW-1133">Transmembrane helix</keyword>
<evidence type="ECO:0000256" key="1">
    <source>
        <dbReference type="SAM" id="Phobius"/>
    </source>
</evidence>
<feature type="domain" description="EB" evidence="2">
    <location>
        <begin position="213"/>
        <end position="260"/>
    </location>
</feature>
<keyword evidence="1" id="KW-0812">Transmembrane</keyword>
<dbReference type="GeneID" id="111116066"/>
<evidence type="ECO:0000259" key="2">
    <source>
        <dbReference type="Pfam" id="PF01683"/>
    </source>
</evidence>
<dbReference type="InterPro" id="IPR006149">
    <property type="entry name" value="EB_dom"/>
</dbReference>
<reference evidence="4" key="1">
    <citation type="submission" date="2025-08" db="UniProtKB">
        <authorList>
            <consortium name="RefSeq"/>
        </authorList>
    </citation>
    <scope>IDENTIFICATION</scope>
    <source>
        <tissue evidence="4">Whole sample</tissue>
    </source>
</reference>
<accession>A0A8B8C7G0</accession>
<dbReference type="AlphaFoldDB" id="A0A8B8C7G0"/>